<evidence type="ECO:0000259" key="3">
    <source>
        <dbReference type="PROSITE" id="PS50977"/>
    </source>
</evidence>
<evidence type="ECO:0000313" key="5">
    <source>
        <dbReference type="Proteomes" id="UP000657574"/>
    </source>
</evidence>
<dbReference type="GO" id="GO:0003677">
    <property type="term" value="F:DNA binding"/>
    <property type="evidence" value="ECO:0007669"/>
    <property type="project" value="UniProtKB-UniRule"/>
</dbReference>
<evidence type="ECO:0000256" key="1">
    <source>
        <dbReference type="ARBA" id="ARBA00023125"/>
    </source>
</evidence>
<dbReference type="PANTHER" id="PTHR30328:SF54">
    <property type="entry name" value="HTH-TYPE TRANSCRIPTIONAL REPRESSOR SCO4008"/>
    <property type="match status" value="1"/>
</dbReference>
<dbReference type="AlphaFoldDB" id="A0A917L511"/>
<gene>
    <name evidence="4" type="ORF">GCM10010121_059140</name>
</gene>
<name>A0A917L511_9ACTN</name>
<dbReference type="RefSeq" id="WP_189314328.1">
    <property type="nucleotide sequence ID" value="NZ_BMQA01000024.1"/>
</dbReference>
<reference evidence="4" key="1">
    <citation type="journal article" date="2014" name="Int. J. Syst. Evol. Microbiol.">
        <title>Complete genome sequence of Corynebacterium casei LMG S-19264T (=DSM 44701T), isolated from a smear-ripened cheese.</title>
        <authorList>
            <consortium name="US DOE Joint Genome Institute (JGI-PGF)"/>
            <person name="Walter F."/>
            <person name="Albersmeier A."/>
            <person name="Kalinowski J."/>
            <person name="Ruckert C."/>
        </authorList>
    </citation>
    <scope>NUCLEOTIDE SEQUENCE</scope>
    <source>
        <strain evidence="4">JCM 3086</strain>
    </source>
</reference>
<accession>A0A917L511</accession>
<feature type="domain" description="HTH tetR-type" evidence="3">
    <location>
        <begin position="17"/>
        <end position="77"/>
    </location>
</feature>
<dbReference type="PROSITE" id="PS50977">
    <property type="entry name" value="HTH_TETR_2"/>
    <property type="match status" value="1"/>
</dbReference>
<dbReference type="InterPro" id="IPR041467">
    <property type="entry name" value="Sco4008_C"/>
</dbReference>
<keyword evidence="5" id="KW-1185">Reference proteome</keyword>
<feature type="DNA-binding region" description="H-T-H motif" evidence="2">
    <location>
        <begin position="40"/>
        <end position="59"/>
    </location>
</feature>
<dbReference type="PANTHER" id="PTHR30328">
    <property type="entry name" value="TRANSCRIPTIONAL REPRESSOR"/>
    <property type="match status" value="1"/>
</dbReference>
<dbReference type="SUPFAM" id="SSF48498">
    <property type="entry name" value="Tetracyclin repressor-like, C-terminal domain"/>
    <property type="match status" value="1"/>
</dbReference>
<evidence type="ECO:0000313" key="4">
    <source>
        <dbReference type="EMBL" id="GGJ40193.1"/>
    </source>
</evidence>
<dbReference type="Pfam" id="PF00440">
    <property type="entry name" value="TetR_N"/>
    <property type="match status" value="1"/>
</dbReference>
<dbReference type="InterPro" id="IPR001647">
    <property type="entry name" value="HTH_TetR"/>
</dbReference>
<reference evidence="4" key="2">
    <citation type="submission" date="2020-09" db="EMBL/GenBank/DDBJ databases">
        <authorList>
            <person name="Sun Q."/>
            <person name="Ohkuma M."/>
        </authorList>
    </citation>
    <scope>NUCLEOTIDE SEQUENCE</scope>
    <source>
        <strain evidence="4">JCM 3086</strain>
    </source>
</reference>
<comment type="caution">
    <text evidence="4">The sequence shown here is derived from an EMBL/GenBank/DDBJ whole genome shotgun (WGS) entry which is preliminary data.</text>
</comment>
<dbReference type="Gene3D" id="1.10.357.10">
    <property type="entry name" value="Tetracycline Repressor, domain 2"/>
    <property type="match status" value="1"/>
</dbReference>
<dbReference type="EMBL" id="BMQA01000024">
    <property type="protein sequence ID" value="GGJ40193.1"/>
    <property type="molecule type" value="Genomic_DNA"/>
</dbReference>
<evidence type="ECO:0000256" key="2">
    <source>
        <dbReference type="PROSITE-ProRule" id="PRU00335"/>
    </source>
</evidence>
<dbReference type="GO" id="GO:0006355">
    <property type="term" value="P:regulation of DNA-templated transcription"/>
    <property type="evidence" value="ECO:0007669"/>
    <property type="project" value="UniProtKB-ARBA"/>
</dbReference>
<proteinExistence type="predicted"/>
<organism evidence="4 5">
    <name type="scientific">Streptomyces brasiliensis</name>
    <dbReference type="NCBI Taxonomy" id="1954"/>
    <lineage>
        <taxon>Bacteria</taxon>
        <taxon>Bacillati</taxon>
        <taxon>Actinomycetota</taxon>
        <taxon>Actinomycetes</taxon>
        <taxon>Kitasatosporales</taxon>
        <taxon>Streptomycetaceae</taxon>
        <taxon>Streptomyces</taxon>
    </lineage>
</organism>
<keyword evidence="1 2" id="KW-0238">DNA-binding</keyword>
<dbReference type="InterPro" id="IPR036271">
    <property type="entry name" value="Tet_transcr_reg_TetR-rel_C_sf"/>
</dbReference>
<dbReference type="InterPro" id="IPR009057">
    <property type="entry name" value="Homeodomain-like_sf"/>
</dbReference>
<sequence length="202" mass="22362">MTAATDSNKTFRPRNPEATKELLLTAATEEFSEYGFAGARIDRISERAHTNKRMIYAYFGDKDGLFDAVLRRQIARLGEAVPFEEGDLTAFAAARFDYMLTNPAARRLAGWRAFERSRPTAAESESYRVNVEAVAAAQRAGKVNDSIPAIDLFAIVLRMTESWLSAPPALHAAADTDPMTPDRTDEHRAALVEAVRRITEPA</sequence>
<dbReference type="InterPro" id="IPR050109">
    <property type="entry name" value="HTH-type_TetR-like_transc_reg"/>
</dbReference>
<dbReference type="Pfam" id="PF17926">
    <property type="entry name" value="TetR_C_21"/>
    <property type="match status" value="1"/>
</dbReference>
<dbReference type="PRINTS" id="PR00455">
    <property type="entry name" value="HTHTETR"/>
</dbReference>
<dbReference type="Proteomes" id="UP000657574">
    <property type="component" value="Unassembled WGS sequence"/>
</dbReference>
<dbReference type="SUPFAM" id="SSF46689">
    <property type="entry name" value="Homeodomain-like"/>
    <property type="match status" value="1"/>
</dbReference>
<protein>
    <submittedName>
        <fullName evidence="4">TetR family regulatory protein</fullName>
    </submittedName>
</protein>